<dbReference type="EMBL" id="FRAV01000025">
    <property type="protein sequence ID" value="SHL78965.1"/>
    <property type="molecule type" value="Genomic_DNA"/>
</dbReference>
<proteinExistence type="predicted"/>
<organism evidence="1 2">
    <name type="scientific">Chryseobacterium polytrichastri</name>
    <dbReference type="NCBI Taxonomy" id="1302687"/>
    <lineage>
        <taxon>Bacteria</taxon>
        <taxon>Pseudomonadati</taxon>
        <taxon>Bacteroidota</taxon>
        <taxon>Flavobacteriia</taxon>
        <taxon>Flavobacteriales</taxon>
        <taxon>Weeksellaceae</taxon>
        <taxon>Chryseobacterium group</taxon>
        <taxon>Chryseobacterium</taxon>
    </lineage>
</organism>
<reference evidence="2" key="1">
    <citation type="submission" date="2016-11" db="EMBL/GenBank/DDBJ databases">
        <authorList>
            <person name="Varghese N."/>
            <person name="Submissions S."/>
        </authorList>
    </citation>
    <scope>NUCLEOTIDE SEQUENCE [LARGE SCALE GENOMIC DNA]</scope>
    <source>
        <strain evidence="2">DSM 26899</strain>
    </source>
</reference>
<evidence type="ECO:0000313" key="2">
    <source>
        <dbReference type="Proteomes" id="UP000184364"/>
    </source>
</evidence>
<gene>
    <name evidence="1" type="ORF">SAMN05444267_10251</name>
</gene>
<keyword evidence="2" id="KW-1185">Reference proteome</keyword>
<dbReference type="Proteomes" id="UP000184364">
    <property type="component" value="Unassembled WGS sequence"/>
</dbReference>
<sequence>MKTSNPIDFKKNNLSGNDYRVLLKFVSKPRIDSDTPDLVKLLEQNSFENIPSDGMLIHLGWIKHYNKSLFKFY</sequence>
<protein>
    <submittedName>
        <fullName evidence="1">Uncharacterized protein</fullName>
    </submittedName>
</protein>
<evidence type="ECO:0000313" key="1">
    <source>
        <dbReference type="EMBL" id="SHL78965.1"/>
    </source>
</evidence>
<name>A0A1M7DHM0_9FLAO</name>
<accession>A0A1M7DHM0</accession>
<dbReference type="AlphaFoldDB" id="A0A1M7DHM0"/>
<dbReference type="RefSeq" id="WP_073294315.1">
    <property type="nucleotide sequence ID" value="NZ_FRAV01000025.1"/>
</dbReference>